<keyword evidence="4" id="KW-0645">Protease</keyword>
<dbReference type="InterPro" id="IPR011356">
    <property type="entry name" value="Leucine_aapep/pepB"/>
</dbReference>
<dbReference type="PROSITE" id="PS00631">
    <property type="entry name" value="CYTOSOL_AP"/>
    <property type="match status" value="1"/>
</dbReference>
<dbReference type="RefSeq" id="WP_244358691.1">
    <property type="nucleotide sequence ID" value="NZ_JAJNNZ010000016.1"/>
</dbReference>
<dbReference type="Gene3D" id="3.40.630.10">
    <property type="entry name" value="Zn peptidases"/>
    <property type="match status" value="1"/>
</dbReference>
<dbReference type="InterPro" id="IPR000819">
    <property type="entry name" value="Peptidase_M17_C"/>
</dbReference>
<evidence type="ECO:0000256" key="7">
    <source>
        <dbReference type="ARBA" id="ARBA00023211"/>
    </source>
</evidence>
<dbReference type="GO" id="GO:0030145">
    <property type="term" value="F:manganese ion binding"/>
    <property type="evidence" value="ECO:0007669"/>
    <property type="project" value="InterPro"/>
</dbReference>
<evidence type="ECO:0000256" key="8">
    <source>
        <dbReference type="ARBA" id="ARBA00055139"/>
    </source>
</evidence>
<organism evidence="10 11">
    <name type="scientific">Vibrio gelatinilyticus</name>
    <dbReference type="NCBI Taxonomy" id="2893468"/>
    <lineage>
        <taxon>Bacteria</taxon>
        <taxon>Pseudomonadati</taxon>
        <taxon>Pseudomonadota</taxon>
        <taxon>Gammaproteobacteria</taxon>
        <taxon>Vibrionales</taxon>
        <taxon>Vibrionaceae</taxon>
        <taxon>Vibrio</taxon>
    </lineage>
</organism>
<proteinExistence type="inferred from homology"/>
<keyword evidence="7" id="KW-0464">Manganese</keyword>
<dbReference type="Pfam" id="PF00883">
    <property type="entry name" value="Peptidase_M17"/>
    <property type="match status" value="1"/>
</dbReference>
<dbReference type="PANTHER" id="PTHR11963:SF20">
    <property type="entry name" value="PEPTIDASE B"/>
    <property type="match status" value="1"/>
</dbReference>
<sequence>MSNTMSVLLTKEPAAAHWGTKAILSFSDNSATIHIGEGHDIGAVQKAARKLDSQGISHITLAGDNWDLESAWAFYQGYRNPKKNNQVELIKLKDEDQQELEARIKTTDWTRDIINKSAEEVAPRQLATMAGEFIKSLAPEHVTYRIVKDKDLLTEGWTGIYAVGRGSARTSAMLQLDYNPTGDKDAPVFACLVGKGITFDSGGYSLKPSSFMGSMKADMGGAGTITGGFGLAILRGLNKRVKLILCCAENMVSGRALKLGDVITYKNGKTVEIMNTDAEGRLVLADGLIYACEQQPQLIVDCATLTGAAKNALGNDYHALLSFDDELSHQALTGANQEKEGLWPLPLADFHRGMLPSNFADLSNISSGDYSPGASTAAAFLSYFVDDYKKGWLHFDCAGTYRKSASDKWAAGATGMGVRTLARLLNEQAEK</sequence>
<dbReference type="GO" id="GO:0005737">
    <property type="term" value="C:cytoplasm"/>
    <property type="evidence" value="ECO:0007669"/>
    <property type="project" value="InterPro"/>
</dbReference>
<keyword evidence="11" id="KW-1185">Reference proteome</keyword>
<dbReference type="AlphaFoldDB" id="A0A9X1WCK9"/>
<dbReference type="FunFam" id="3.40.630.10:FF:000037">
    <property type="entry name" value="Peptidase B"/>
    <property type="match status" value="1"/>
</dbReference>
<dbReference type="SUPFAM" id="SSF53187">
    <property type="entry name" value="Zn-dependent exopeptidases"/>
    <property type="match status" value="1"/>
</dbReference>
<evidence type="ECO:0000256" key="6">
    <source>
        <dbReference type="ARBA" id="ARBA00022801"/>
    </source>
</evidence>
<protein>
    <submittedName>
        <fullName evidence="10">Aminopeptidase PepB</fullName>
        <ecNumber evidence="10">3.4.11.23</ecNumber>
    </submittedName>
</protein>
<evidence type="ECO:0000256" key="1">
    <source>
        <dbReference type="ARBA" id="ARBA00009528"/>
    </source>
</evidence>
<dbReference type="PIRSF" id="PIRSF036388">
    <property type="entry name" value="Ctsl_amnpptdse_B"/>
    <property type="match status" value="1"/>
</dbReference>
<evidence type="ECO:0000313" key="10">
    <source>
        <dbReference type="EMBL" id="MCJ2378397.1"/>
    </source>
</evidence>
<keyword evidence="5" id="KW-0479">Metal-binding</keyword>
<reference evidence="10" key="1">
    <citation type="submission" date="2021-11" db="EMBL/GenBank/DDBJ databases">
        <title>Vibrio ZSDE26 sp. nov. and Vibrio ZSDZ34 sp. nov., isolated from coastal seawater in Qingdao.</title>
        <authorList>
            <person name="Zhang P."/>
        </authorList>
    </citation>
    <scope>NUCLEOTIDE SEQUENCE</scope>
    <source>
        <strain evidence="10">ZSDZ34</strain>
    </source>
</reference>
<dbReference type="Pfam" id="PF12404">
    <property type="entry name" value="DUF3663"/>
    <property type="match status" value="1"/>
</dbReference>
<dbReference type="Proteomes" id="UP001139488">
    <property type="component" value="Unassembled WGS sequence"/>
</dbReference>
<evidence type="ECO:0000256" key="5">
    <source>
        <dbReference type="ARBA" id="ARBA00022723"/>
    </source>
</evidence>
<evidence type="ECO:0000256" key="2">
    <source>
        <dbReference type="ARBA" id="ARBA00022438"/>
    </source>
</evidence>
<dbReference type="PRINTS" id="PR00481">
    <property type="entry name" value="LAMNOPPTDASE"/>
</dbReference>
<dbReference type="EMBL" id="JAJNNZ010000016">
    <property type="protein sequence ID" value="MCJ2378397.1"/>
    <property type="molecule type" value="Genomic_DNA"/>
</dbReference>
<evidence type="ECO:0000256" key="4">
    <source>
        <dbReference type="ARBA" id="ARBA00022670"/>
    </source>
</evidence>
<dbReference type="NCBIfam" id="NF003450">
    <property type="entry name" value="PRK05015.1"/>
    <property type="match status" value="1"/>
</dbReference>
<keyword evidence="6 10" id="KW-0378">Hydrolase</keyword>
<feature type="domain" description="Cytosol aminopeptidase" evidence="9">
    <location>
        <begin position="275"/>
        <end position="282"/>
    </location>
</feature>
<comment type="caution">
    <text evidence="10">The sequence shown here is derived from an EMBL/GenBank/DDBJ whole genome shotgun (WGS) entry which is preliminary data.</text>
</comment>
<accession>A0A9X1WCK9</accession>
<gene>
    <name evidence="10" type="primary">pepB</name>
    <name evidence="10" type="ORF">LNL84_16385</name>
</gene>
<dbReference type="GO" id="GO:0070006">
    <property type="term" value="F:metalloaminopeptidase activity"/>
    <property type="evidence" value="ECO:0007669"/>
    <property type="project" value="InterPro"/>
</dbReference>
<dbReference type="PANTHER" id="PTHR11963">
    <property type="entry name" value="LEUCINE AMINOPEPTIDASE-RELATED"/>
    <property type="match status" value="1"/>
</dbReference>
<comment type="similarity">
    <text evidence="1">Belongs to the peptidase M17 family.</text>
</comment>
<evidence type="ECO:0000256" key="3">
    <source>
        <dbReference type="ARBA" id="ARBA00022490"/>
    </source>
</evidence>
<evidence type="ECO:0000313" key="11">
    <source>
        <dbReference type="Proteomes" id="UP001139488"/>
    </source>
</evidence>
<comment type="function">
    <text evidence="8">Probably plays an important role in intracellular peptide degradation.</text>
</comment>
<dbReference type="EC" id="3.4.11.23" evidence="10"/>
<dbReference type="InterPro" id="IPR047620">
    <property type="entry name" value="M17_PepB-like_N"/>
</dbReference>
<dbReference type="GO" id="GO:0006508">
    <property type="term" value="P:proteolysis"/>
    <property type="evidence" value="ECO:0007669"/>
    <property type="project" value="UniProtKB-KW"/>
</dbReference>
<keyword evidence="3" id="KW-0963">Cytoplasm</keyword>
<dbReference type="InterPro" id="IPR008330">
    <property type="entry name" value="Pept_M17_PepB"/>
</dbReference>
<dbReference type="CDD" id="cd00433">
    <property type="entry name" value="Peptidase_M17"/>
    <property type="match status" value="1"/>
</dbReference>
<keyword evidence="2 10" id="KW-0031">Aminopeptidase</keyword>
<evidence type="ECO:0000259" key="9">
    <source>
        <dbReference type="PROSITE" id="PS00631"/>
    </source>
</evidence>
<name>A0A9X1WCK9_9VIBR</name>